<name>A0AAV3R1L7_LITER</name>
<accession>A0AAV3R1L7</accession>
<organism evidence="2 3">
    <name type="scientific">Lithospermum erythrorhizon</name>
    <name type="common">Purple gromwell</name>
    <name type="synonym">Lithospermum officinale var. erythrorhizon</name>
    <dbReference type="NCBI Taxonomy" id="34254"/>
    <lineage>
        <taxon>Eukaryota</taxon>
        <taxon>Viridiplantae</taxon>
        <taxon>Streptophyta</taxon>
        <taxon>Embryophyta</taxon>
        <taxon>Tracheophyta</taxon>
        <taxon>Spermatophyta</taxon>
        <taxon>Magnoliopsida</taxon>
        <taxon>eudicotyledons</taxon>
        <taxon>Gunneridae</taxon>
        <taxon>Pentapetalae</taxon>
        <taxon>asterids</taxon>
        <taxon>lamiids</taxon>
        <taxon>Boraginales</taxon>
        <taxon>Boraginaceae</taxon>
        <taxon>Boraginoideae</taxon>
        <taxon>Lithospermeae</taxon>
        <taxon>Lithospermum</taxon>
    </lineage>
</organism>
<keyword evidence="3" id="KW-1185">Reference proteome</keyword>
<dbReference type="Proteomes" id="UP001454036">
    <property type="component" value="Unassembled WGS sequence"/>
</dbReference>
<feature type="signal peptide" evidence="1">
    <location>
        <begin position="1"/>
        <end position="15"/>
    </location>
</feature>
<dbReference type="Pfam" id="PF14223">
    <property type="entry name" value="Retrotran_gag_2"/>
    <property type="match status" value="1"/>
</dbReference>
<protein>
    <submittedName>
        <fullName evidence="2">Uncharacterized protein</fullName>
    </submittedName>
</protein>
<dbReference type="EMBL" id="BAABME010007160">
    <property type="protein sequence ID" value="GAA0170254.1"/>
    <property type="molecule type" value="Genomic_DNA"/>
</dbReference>
<reference evidence="2 3" key="1">
    <citation type="submission" date="2024-01" db="EMBL/GenBank/DDBJ databases">
        <title>The complete chloroplast genome sequence of Lithospermum erythrorhizon: insights into the phylogenetic relationship among Boraginaceae species and the maternal lineages of purple gromwells.</title>
        <authorList>
            <person name="Okada T."/>
            <person name="Watanabe K."/>
        </authorList>
    </citation>
    <scope>NUCLEOTIDE SEQUENCE [LARGE SCALE GENOMIC DNA]</scope>
</reference>
<gene>
    <name evidence="2" type="ORF">LIER_24555</name>
</gene>
<sequence>MSMCVVHTFLMGCRMICLTIIRRWNLQNLCGINWREDICEKTQQVRISLSYSVTFACTMSNSRSVMKQFNELEYMLGYSKQHKMNIDETIIMSSIIDKLSLRWKDFKCSLKHKNEDTLFEELAKPLHIEKDFRNEETSKEHGVFVVETRQFSESHSYKDKEKAKFQDKDNNWWVDSRGQ</sequence>
<feature type="chain" id="PRO_5043584870" evidence="1">
    <location>
        <begin position="16"/>
        <end position="179"/>
    </location>
</feature>
<evidence type="ECO:0000256" key="1">
    <source>
        <dbReference type="SAM" id="SignalP"/>
    </source>
</evidence>
<evidence type="ECO:0000313" key="2">
    <source>
        <dbReference type="EMBL" id="GAA0170254.1"/>
    </source>
</evidence>
<evidence type="ECO:0000313" key="3">
    <source>
        <dbReference type="Proteomes" id="UP001454036"/>
    </source>
</evidence>
<comment type="caution">
    <text evidence="2">The sequence shown here is derived from an EMBL/GenBank/DDBJ whole genome shotgun (WGS) entry which is preliminary data.</text>
</comment>
<proteinExistence type="predicted"/>
<dbReference type="AlphaFoldDB" id="A0AAV3R1L7"/>
<keyword evidence="1" id="KW-0732">Signal</keyword>